<dbReference type="InterPro" id="IPR005835">
    <property type="entry name" value="NTP_transferase_dom"/>
</dbReference>
<dbReference type="Proteomes" id="UP000185596">
    <property type="component" value="Unassembled WGS sequence"/>
</dbReference>
<dbReference type="EMBL" id="MSIE01000019">
    <property type="protein sequence ID" value="OLF17187.1"/>
    <property type="molecule type" value="Genomic_DNA"/>
</dbReference>
<comment type="caution">
    <text evidence="2">The sequence shown here is derived from an EMBL/GenBank/DDBJ whole genome shotgun (WGS) entry which is preliminary data.</text>
</comment>
<dbReference type="Gene3D" id="2.160.10.10">
    <property type="entry name" value="Hexapeptide repeat proteins"/>
    <property type="match status" value="1"/>
</dbReference>
<dbReference type="Gene3D" id="3.90.550.10">
    <property type="entry name" value="Spore Coat Polysaccharide Biosynthesis Protein SpsA, Chain A"/>
    <property type="match status" value="1"/>
</dbReference>
<protein>
    <submittedName>
        <fullName evidence="2">Glucose-1-phosphate thymidylyltransferase</fullName>
    </submittedName>
</protein>
<dbReference type="RefSeq" id="WP_075125786.1">
    <property type="nucleotide sequence ID" value="NZ_MSIE01000019.1"/>
</dbReference>
<name>A0A1Q8CS78_9PSEU</name>
<evidence type="ECO:0000313" key="3">
    <source>
        <dbReference type="Proteomes" id="UP000185596"/>
    </source>
</evidence>
<evidence type="ECO:0000313" key="2">
    <source>
        <dbReference type="EMBL" id="OLF17187.1"/>
    </source>
</evidence>
<dbReference type="OrthoDB" id="9803871at2"/>
<proteinExistence type="predicted"/>
<sequence length="360" mass="37848">MKALVLAGGAGTRLRPITHTSAKQLVPVANKPILFHVLESIAEVGIVEVGMVVGDTEDEVRAAVGDGSRFGLAVTYLRQSAPLGLAHAVVIARDYLGDEDFLMFLGDNVVFGGVGPAVERFREHRPDAQLLVTKVADPSAFGVAELDGDGRLLRLEEKPANPRSDLAMVGVYLFTPAVHTAVGAITPSERGELEITDAVQWLLVAGADVRVLEISGFWKDTGTVADILEVNRRMLEAVEPAVLGEVDAESRIVGRVRVEAGARVTGSTVVGPAIIGAGSVVSGSYVGPATSIAEHCTIRDSGIEGSIVLARSVFDGVRRVESSLVGRDVEVTAAPIVPLRHTLVIGDHGRVLLPPTTLGF</sequence>
<keyword evidence="2" id="KW-0808">Transferase</keyword>
<dbReference type="InterPro" id="IPR029044">
    <property type="entry name" value="Nucleotide-diphossugar_trans"/>
</dbReference>
<dbReference type="GO" id="GO:0016740">
    <property type="term" value="F:transferase activity"/>
    <property type="evidence" value="ECO:0007669"/>
    <property type="project" value="UniProtKB-KW"/>
</dbReference>
<organism evidence="2 3">
    <name type="scientific">Actinophytocola xanthii</name>
    <dbReference type="NCBI Taxonomy" id="1912961"/>
    <lineage>
        <taxon>Bacteria</taxon>
        <taxon>Bacillati</taxon>
        <taxon>Actinomycetota</taxon>
        <taxon>Actinomycetes</taxon>
        <taxon>Pseudonocardiales</taxon>
        <taxon>Pseudonocardiaceae</taxon>
    </lineage>
</organism>
<reference evidence="2 3" key="1">
    <citation type="submission" date="2016-12" db="EMBL/GenBank/DDBJ databases">
        <title>The draft genome sequence of Actinophytocola sp. 11-183.</title>
        <authorList>
            <person name="Wang W."/>
            <person name="Yuan L."/>
        </authorList>
    </citation>
    <scope>NUCLEOTIDE SEQUENCE [LARGE SCALE GENOMIC DNA]</scope>
    <source>
        <strain evidence="2 3">11-183</strain>
    </source>
</reference>
<dbReference type="PANTHER" id="PTHR42883">
    <property type="entry name" value="GLUCOSE-1-PHOSPHATE THYMIDYLTRANSFERASE"/>
    <property type="match status" value="1"/>
</dbReference>
<dbReference type="InterPro" id="IPR005908">
    <property type="entry name" value="G1P_thy_trans_l"/>
</dbReference>
<dbReference type="PANTHER" id="PTHR42883:SF2">
    <property type="entry name" value="THYMIDYLYLTRANSFERASE"/>
    <property type="match status" value="1"/>
</dbReference>
<dbReference type="SUPFAM" id="SSF53448">
    <property type="entry name" value="Nucleotide-diphospho-sugar transferases"/>
    <property type="match status" value="1"/>
</dbReference>
<dbReference type="CDD" id="cd04189">
    <property type="entry name" value="G1P_TT_long"/>
    <property type="match status" value="1"/>
</dbReference>
<dbReference type="AlphaFoldDB" id="A0A1Q8CS78"/>
<evidence type="ECO:0000259" key="1">
    <source>
        <dbReference type="Pfam" id="PF00483"/>
    </source>
</evidence>
<gene>
    <name evidence="2" type="ORF">BU204_12375</name>
</gene>
<dbReference type="Pfam" id="PF00483">
    <property type="entry name" value="NTP_transferase"/>
    <property type="match status" value="1"/>
</dbReference>
<keyword evidence="3" id="KW-1185">Reference proteome</keyword>
<dbReference type="STRING" id="1912961.BU204_12375"/>
<dbReference type="NCBIfam" id="TIGR01208">
    <property type="entry name" value="rmlA_long"/>
    <property type="match status" value="1"/>
</dbReference>
<feature type="domain" description="Nucleotidyl transferase" evidence="1">
    <location>
        <begin position="2"/>
        <end position="235"/>
    </location>
</feature>
<accession>A0A1Q8CS78</accession>